<proteinExistence type="predicted"/>
<organism evidence="1 2">
    <name type="scientific">Bosea minatitlanensis</name>
    <dbReference type="NCBI Taxonomy" id="128782"/>
    <lineage>
        <taxon>Bacteria</taxon>
        <taxon>Pseudomonadati</taxon>
        <taxon>Pseudomonadota</taxon>
        <taxon>Alphaproteobacteria</taxon>
        <taxon>Hyphomicrobiales</taxon>
        <taxon>Boseaceae</taxon>
        <taxon>Bosea</taxon>
    </lineage>
</organism>
<keyword evidence="2" id="KW-1185">Reference proteome</keyword>
<reference evidence="2" key="1">
    <citation type="journal article" date="2019" name="Int. J. Syst. Evol. Microbiol.">
        <title>The Global Catalogue of Microorganisms (GCM) 10K type strain sequencing project: providing services to taxonomists for standard genome sequencing and annotation.</title>
        <authorList>
            <consortium name="The Broad Institute Genomics Platform"/>
            <consortium name="The Broad Institute Genome Sequencing Center for Infectious Disease"/>
            <person name="Wu L."/>
            <person name="Ma J."/>
        </authorList>
    </citation>
    <scope>NUCLEOTIDE SEQUENCE [LARGE SCALE GENOMIC DNA]</scope>
    <source>
        <strain evidence="2">CGMCC 1.15643</strain>
    </source>
</reference>
<name>A0ABW0F162_9HYPH</name>
<evidence type="ECO:0000313" key="2">
    <source>
        <dbReference type="Proteomes" id="UP001595976"/>
    </source>
</evidence>
<gene>
    <name evidence="1" type="ORF">ACFPK2_04780</name>
</gene>
<comment type="caution">
    <text evidence="1">The sequence shown here is derived from an EMBL/GenBank/DDBJ whole genome shotgun (WGS) entry which is preliminary data.</text>
</comment>
<dbReference type="RefSeq" id="WP_260347635.1">
    <property type="nucleotide sequence ID" value="NZ_JAOAOS010000001.1"/>
</dbReference>
<dbReference type="Proteomes" id="UP001595976">
    <property type="component" value="Unassembled WGS sequence"/>
</dbReference>
<evidence type="ECO:0000313" key="1">
    <source>
        <dbReference type="EMBL" id="MFC5292303.1"/>
    </source>
</evidence>
<accession>A0ABW0F162</accession>
<dbReference type="EMBL" id="JBHSLI010000001">
    <property type="protein sequence ID" value="MFC5292303.1"/>
    <property type="molecule type" value="Genomic_DNA"/>
</dbReference>
<sequence length="278" mass="30415">MSEIRAISAIPLPADIAPGEIGPRPTIVRMNPADLSVDAKYQRELSRKSITLIHKLVSGWDWRRFKPPVVARVGESWHVIDGQHTAIAAVTHGSIGEIDVMVVDAEEGIDRAKAFIGHNRDRVAITNTQIFFAAAAAGDEDALTAMQVCERAGATILRNPTPGRPFRPGEIIAVSALVRLIKRRSAMKARIVVETLVKARAAPISADLIQAVDLVLHDEQYEGDLLAEDVVSTLLKLGPALEPKAYELALAKKLRRWRAIAIVIFQNTRKRRGSVRAA</sequence>
<protein>
    <submittedName>
        <fullName evidence="1">DUF6551 family protein</fullName>
    </submittedName>
</protein>